<dbReference type="Proteomes" id="UP000694005">
    <property type="component" value="Chromosome A05"/>
</dbReference>
<dbReference type="Gramene" id="A05p20220.2_BraZ1">
    <property type="protein sequence ID" value="A05p20220.2_BraZ1.CDS"/>
    <property type="gene ID" value="A05g20220.2_BraZ1"/>
</dbReference>
<protein>
    <submittedName>
        <fullName evidence="2">Uncharacterized protein</fullName>
    </submittedName>
</protein>
<proteinExistence type="predicted"/>
<accession>A0A397ZGM3</accession>
<evidence type="ECO:0000313" key="4">
    <source>
        <dbReference type="Proteomes" id="UP000264353"/>
    </source>
</evidence>
<keyword evidence="1" id="KW-0732">Signal</keyword>
<evidence type="ECO:0000313" key="2">
    <source>
        <dbReference type="EMBL" id="CAG7875501.1"/>
    </source>
</evidence>
<sequence length="76" mass="8477">MKYFHGFLLLLITAYDILESVQAQNQSEFISLACGLIPEHATYTEKSTNQMQITSIPDWSGGSVMSTKCYSNRLGP</sequence>
<reference evidence="3 4" key="1">
    <citation type="submission" date="2018-06" db="EMBL/GenBank/DDBJ databases">
        <title>WGS assembly of Brassica rapa FPsc.</title>
        <authorList>
            <person name="Bowman J."/>
            <person name="Kohchi T."/>
            <person name="Yamato K."/>
            <person name="Jenkins J."/>
            <person name="Shu S."/>
            <person name="Ishizaki K."/>
            <person name="Yamaoka S."/>
            <person name="Nishihama R."/>
            <person name="Nakamura Y."/>
            <person name="Berger F."/>
            <person name="Adam C."/>
            <person name="Aki S."/>
            <person name="Althoff F."/>
            <person name="Araki T."/>
            <person name="Arteaga-Vazquez M."/>
            <person name="Balasubrmanian S."/>
            <person name="Bauer D."/>
            <person name="Boehm C."/>
            <person name="Briginshaw L."/>
            <person name="Caballero-Perez J."/>
            <person name="Catarino B."/>
            <person name="Chen F."/>
            <person name="Chiyoda S."/>
            <person name="Chovatia M."/>
            <person name="Davies K."/>
            <person name="Delmans M."/>
            <person name="Demura T."/>
            <person name="Dierschke T."/>
            <person name="Dolan L."/>
            <person name="Dorantes-Acosta A."/>
            <person name="Eklund D."/>
            <person name="Florent S."/>
            <person name="Flores-Sandoval E."/>
            <person name="Fujiyama A."/>
            <person name="Fukuzawa H."/>
            <person name="Galik B."/>
            <person name="Grimanelli D."/>
            <person name="Grimwood J."/>
            <person name="Grossniklaus U."/>
            <person name="Hamada T."/>
            <person name="Haseloff J."/>
            <person name="Hetherington A."/>
            <person name="Higo A."/>
            <person name="Hirakawa Y."/>
            <person name="Hundley H."/>
            <person name="Ikeda Y."/>
            <person name="Inoue K."/>
            <person name="Inoue S."/>
            <person name="Ishida S."/>
            <person name="Jia Q."/>
            <person name="Kakita M."/>
            <person name="Kanazawa T."/>
            <person name="Kawai Y."/>
            <person name="Kawashima T."/>
            <person name="Kennedy M."/>
            <person name="Kinose K."/>
            <person name="Kinoshita T."/>
            <person name="Kohara Y."/>
            <person name="Koide E."/>
            <person name="Komatsu K."/>
            <person name="Kopischke S."/>
            <person name="Kubo M."/>
            <person name="Kyozuka J."/>
            <person name="Lagercrantz U."/>
            <person name="Lin S."/>
            <person name="Lindquist E."/>
            <person name="Lipzen A."/>
            <person name="Lu C."/>
            <person name="Luna E."/>
            <person name="Martienssen R."/>
            <person name="Minamino N."/>
            <person name="Mizutani M."/>
            <person name="Mizutani M."/>
            <person name="Mochizuki N."/>
            <person name="Monte I."/>
            <person name="Mosher R."/>
            <person name="Nagasaki H."/>
            <person name="Nakagami H."/>
            <person name="Naramoto S."/>
            <person name="Nishitani K."/>
            <person name="Ohtani M."/>
            <person name="Okamoto T."/>
            <person name="Okumura M."/>
            <person name="Phillips J."/>
            <person name="Pollak B."/>
            <person name="Reinders A."/>
            <person name="Roevekamp M."/>
            <person name="Sano R."/>
            <person name="Sawa S."/>
            <person name="Schmid M."/>
            <person name="Shirakawa M."/>
            <person name="Solano R."/>
            <person name="Spunde A."/>
            <person name="Suetsugu N."/>
            <person name="Sugano S."/>
            <person name="Sugiyama A."/>
            <person name="Sun R."/>
            <person name="Suzuki Y."/>
            <person name="Takenaka M."/>
            <person name="Takezawa D."/>
            <person name="Tomogane H."/>
            <person name="Tsuzuki M."/>
            <person name="Ueda T."/>
            <person name="Umeda M."/>
            <person name="Ward J."/>
            <person name="Watanabe Y."/>
            <person name="Yazaki K."/>
            <person name="Yokoyama R."/>
            <person name="Yoshitake Y."/>
            <person name="Yotsui I."/>
            <person name="Zachgo S."/>
            <person name="Schmutz J."/>
        </authorList>
    </citation>
    <scope>NUCLEOTIDE SEQUENCE [LARGE SCALE GENOMIC DNA]</scope>
    <source>
        <strain evidence="4">cv. B-3</strain>
    </source>
</reference>
<evidence type="ECO:0000313" key="3">
    <source>
        <dbReference type="EMBL" id="RID62540.1"/>
    </source>
</evidence>
<dbReference type="EMBL" id="CM010632">
    <property type="protein sequence ID" value="RID62540.1"/>
    <property type="molecule type" value="Genomic_DNA"/>
</dbReference>
<dbReference type="AlphaFoldDB" id="A0A397ZGM3"/>
<organism evidence="3 4">
    <name type="scientific">Brassica campestris</name>
    <name type="common">Field mustard</name>
    <dbReference type="NCBI Taxonomy" id="3711"/>
    <lineage>
        <taxon>Eukaryota</taxon>
        <taxon>Viridiplantae</taxon>
        <taxon>Streptophyta</taxon>
        <taxon>Embryophyta</taxon>
        <taxon>Tracheophyta</taxon>
        <taxon>Spermatophyta</taxon>
        <taxon>Magnoliopsida</taxon>
        <taxon>eudicotyledons</taxon>
        <taxon>Gunneridae</taxon>
        <taxon>Pentapetalae</taxon>
        <taxon>rosids</taxon>
        <taxon>malvids</taxon>
        <taxon>Brassicales</taxon>
        <taxon>Brassicaceae</taxon>
        <taxon>Brassiceae</taxon>
        <taxon>Brassica</taxon>
    </lineage>
</organism>
<feature type="signal peptide" evidence="1">
    <location>
        <begin position="1"/>
        <end position="23"/>
    </location>
</feature>
<dbReference type="Proteomes" id="UP000264353">
    <property type="component" value="Chromosome A5"/>
</dbReference>
<name>A0A397ZGM3_BRACM</name>
<evidence type="ECO:0000256" key="1">
    <source>
        <dbReference type="SAM" id="SignalP"/>
    </source>
</evidence>
<dbReference type="EMBL" id="LS974621">
    <property type="protein sequence ID" value="CAG7875501.1"/>
    <property type="molecule type" value="Genomic_DNA"/>
</dbReference>
<evidence type="ECO:0000313" key="5">
    <source>
        <dbReference type="Proteomes" id="UP000694005"/>
    </source>
</evidence>
<gene>
    <name evidence="2" type="ORF">BRAPAZ1V2_A05P20220.2</name>
    <name evidence="3" type="ORF">BRARA_E01606</name>
</gene>
<feature type="chain" id="PRO_5039799278" evidence="1">
    <location>
        <begin position="24"/>
        <end position="76"/>
    </location>
</feature>
<reference evidence="2 5" key="2">
    <citation type="submission" date="2021-07" db="EMBL/GenBank/DDBJ databases">
        <authorList>
            <consortium name="Genoscope - CEA"/>
            <person name="William W."/>
        </authorList>
    </citation>
    <scope>NUCLEOTIDE SEQUENCE [LARGE SCALE GENOMIC DNA]</scope>
</reference>